<dbReference type="HOGENOM" id="CLU_077373_0_0_7"/>
<organism evidence="3 4">
    <name type="scientific">Haliangium ochraceum (strain DSM 14365 / JCM 11303 / SMP-2)</name>
    <dbReference type="NCBI Taxonomy" id="502025"/>
    <lineage>
        <taxon>Bacteria</taxon>
        <taxon>Pseudomonadati</taxon>
        <taxon>Myxococcota</taxon>
        <taxon>Polyangia</taxon>
        <taxon>Haliangiales</taxon>
        <taxon>Kofleriaceae</taxon>
        <taxon>Haliangium</taxon>
    </lineage>
</organism>
<protein>
    <submittedName>
        <fullName evidence="3">Cytochrome c family protein</fullName>
    </submittedName>
</protein>
<evidence type="ECO:0000313" key="3">
    <source>
        <dbReference type="EMBL" id="ACY14949.1"/>
    </source>
</evidence>
<keyword evidence="1" id="KW-1133">Transmembrane helix</keyword>
<dbReference type="eggNOG" id="COG3880">
    <property type="taxonomic scope" value="Bacteria"/>
</dbReference>
<dbReference type="EMBL" id="CP001804">
    <property type="protein sequence ID" value="ACY14949.1"/>
    <property type="molecule type" value="Genomic_DNA"/>
</dbReference>
<dbReference type="InterPro" id="IPR029467">
    <property type="entry name" value="Cyt_c7-like"/>
</dbReference>
<dbReference type="KEGG" id="hoh:Hoch_2412"/>
<proteinExistence type="predicted"/>
<dbReference type="STRING" id="502025.Hoch_2412"/>
<keyword evidence="4" id="KW-1185">Reference proteome</keyword>
<feature type="transmembrane region" description="Helical" evidence="1">
    <location>
        <begin position="16"/>
        <end position="36"/>
    </location>
</feature>
<dbReference type="Proteomes" id="UP000001880">
    <property type="component" value="Chromosome"/>
</dbReference>
<dbReference type="InterPro" id="IPR036280">
    <property type="entry name" value="Multihaem_cyt_sf"/>
</dbReference>
<dbReference type="CDD" id="cd08168">
    <property type="entry name" value="Cytochrom_C3"/>
    <property type="match status" value="1"/>
</dbReference>
<dbReference type="AlphaFoldDB" id="D0LJA2"/>
<evidence type="ECO:0000256" key="1">
    <source>
        <dbReference type="SAM" id="Phobius"/>
    </source>
</evidence>
<dbReference type="RefSeq" id="WP_012827557.1">
    <property type="nucleotide sequence ID" value="NC_013440.1"/>
</dbReference>
<dbReference type="PANTHER" id="PTHR39425">
    <property type="entry name" value="LIPOPROTEIN CYTOCHROME C"/>
    <property type="match status" value="1"/>
</dbReference>
<dbReference type="Gene3D" id="3.90.10.10">
    <property type="entry name" value="Cytochrome C3"/>
    <property type="match status" value="2"/>
</dbReference>
<keyword evidence="1" id="KW-0472">Membrane</keyword>
<accession>D0LJA2</accession>
<feature type="domain" description="Cytochrome c7-like" evidence="2">
    <location>
        <begin position="53"/>
        <end position="95"/>
    </location>
</feature>
<dbReference type="OrthoDB" id="9814800at2"/>
<dbReference type="SUPFAM" id="SSF48695">
    <property type="entry name" value="Multiheme cytochromes"/>
    <property type="match status" value="1"/>
</dbReference>
<name>D0LJA2_HALO1</name>
<sequence>MARFVFPEWTETFKKWLGLLVIGAPVYIVALAAYGVEPEAIRIGYQPEQPVPYSHALHVGELGMDCRYCHNTVDRAAHAAIPPSATCMNCHTGIHPDSPRLLPVRESFSQETPLSWVRVHDLPDYVYFNHSAHVTRGVGCVSCHGRVDLMTEVYQAESLNMEWCLSCHRDPTPHLRPPDQVTNMNYEVEDQRAVGLELAKQNSILPPTDCSTCHR</sequence>
<reference evidence="3 4" key="1">
    <citation type="journal article" date="2010" name="Stand. Genomic Sci.">
        <title>Complete genome sequence of Haliangium ochraceum type strain (SMP-2).</title>
        <authorList>
            <consortium name="US DOE Joint Genome Institute (JGI-PGF)"/>
            <person name="Ivanova N."/>
            <person name="Daum C."/>
            <person name="Lang E."/>
            <person name="Abt B."/>
            <person name="Kopitz M."/>
            <person name="Saunders E."/>
            <person name="Lapidus A."/>
            <person name="Lucas S."/>
            <person name="Glavina Del Rio T."/>
            <person name="Nolan M."/>
            <person name="Tice H."/>
            <person name="Copeland A."/>
            <person name="Cheng J.F."/>
            <person name="Chen F."/>
            <person name="Bruce D."/>
            <person name="Goodwin L."/>
            <person name="Pitluck S."/>
            <person name="Mavromatis K."/>
            <person name="Pati A."/>
            <person name="Mikhailova N."/>
            <person name="Chen A."/>
            <person name="Palaniappan K."/>
            <person name="Land M."/>
            <person name="Hauser L."/>
            <person name="Chang Y.J."/>
            <person name="Jeffries C.D."/>
            <person name="Detter J.C."/>
            <person name="Brettin T."/>
            <person name="Rohde M."/>
            <person name="Goker M."/>
            <person name="Bristow J."/>
            <person name="Markowitz V."/>
            <person name="Eisen J.A."/>
            <person name="Hugenholtz P."/>
            <person name="Kyrpides N.C."/>
            <person name="Klenk H.P."/>
        </authorList>
    </citation>
    <scope>NUCLEOTIDE SEQUENCE [LARGE SCALE GENOMIC DNA]</scope>
    <source>
        <strain evidence="4">DSM 14365 / CIP 107738 / JCM 11303 / AJ 13395 / SMP-2</strain>
    </source>
</reference>
<dbReference type="Pfam" id="PF14522">
    <property type="entry name" value="Cytochrome_C7"/>
    <property type="match status" value="2"/>
</dbReference>
<evidence type="ECO:0000313" key="4">
    <source>
        <dbReference type="Proteomes" id="UP000001880"/>
    </source>
</evidence>
<gene>
    <name evidence="3" type="ordered locus">Hoch_2412</name>
</gene>
<keyword evidence="1" id="KW-0812">Transmembrane</keyword>
<dbReference type="PANTHER" id="PTHR39425:SF1">
    <property type="entry name" value="CYTOCHROME C7-LIKE DOMAIN-CONTAINING PROTEIN"/>
    <property type="match status" value="1"/>
</dbReference>
<feature type="domain" description="Cytochrome c7-like" evidence="2">
    <location>
        <begin position="126"/>
        <end position="215"/>
    </location>
</feature>
<evidence type="ECO:0000259" key="2">
    <source>
        <dbReference type="Pfam" id="PF14522"/>
    </source>
</evidence>